<reference evidence="1" key="1">
    <citation type="submission" date="2018-05" db="EMBL/GenBank/DDBJ databases">
        <title>Draft genome of Mucuna pruriens seed.</title>
        <authorList>
            <person name="Nnadi N.E."/>
            <person name="Vos R."/>
            <person name="Hasami M.H."/>
            <person name="Devisetty U.K."/>
            <person name="Aguiy J.C."/>
        </authorList>
    </citation>
    <scope>NUCLEOTIDE SEQUENCE [LARGE SCALE GENOMIC DNA]</scope>
    <source>
        <strain evidence="1">JCA_2017</strain>
    </source>
</reference>
<evidence type="ECO:0000313" key="1">
    <source>
        <dbReference type="EMBL" id="RDX91478.1"/>
    </source>
</evidence>
<dbReference type="EMBL" id="QJKJ01005113">
    <property type="protein sequence ID" value="RDX91478.1"/>
    <property type="molecule type" value="Genomic_DNA"/>
</dbReference>
<dbReference type="AlphaFoldDB" id="A0A371GLQ3"/>
<keyword evidence="2" id="KW-1185">Reference proteome</keyword>
<proteinExistence type="predicted"/>
<gene>
    <name evidence="1" type="ORF">CR513_26536</name>
</gene>
<protein>
    <submittedName>
        <fullName evidence="1">Uncharacterized protein</fullName>
    </submittedName>
</protein>
<organism evidence="1 2">
    <name type="scientific">Mucuna pruriens</name>
    <name type="common">Velvet bean</name>
    <name type="synonym">Dolichos pruriens</name>
    <dbReference type="NCBI Taxonomy" id="157652"/>
    <lineage>
        <taxon>Eukaryota</taxon>
        <taxon>Viridiplantae</taxon>
        <taxon>Streptophyta</taxon>
        <taxon>Embryophyta</taxon>
        <taxon>Tracheophyta</taxon>
        <taxon>Spermatophyta</taxon>
        <taxon>Magnoliopsida</taxon>
        <taxon>eudicotyledons</taxon>
        <taxon>Gunneridae</taxon>
        <taxon>Pentapetalae</taxon>
        <taxon>rosids</taxon>
        <taxon>fabids</taxon>
        <taxon>Fabales</taxon>
        <taxon>Fabaceae</taxon>
        <taxon>Papilionoideae</taxon>
        <taxon>50 kb inversion clade</taxon>
        <taxon>NPAAA clade</taxon>
        <taxon>indigoferoid/millettioid clade</taxon>
        <taxon>Phaseoleae</taxon>
        <taxon>Mucuna</taxon>
    </lineage>
</organism>
<comment type="caution">
    <text evidence="1">The sequence shown here is derived from an EMBL/GenBank/DDBJ whole genome shotgun (WGS) entry which is preliminary data.</text>
</comment>
<evidence type="ECO:0000313" key="2">
    <source>
        <dbReference type="Proteomes" id="UP000257109"/>
    </source>
</evidence>
<name>A0A371GLQ3_MUCPR</name>
<feature type="non-terminal residue" evidence="1">
    <location>
        <position position="1"/>
    </location>
</feature>
<accession>A0A371GLQ3</accession>
<dbReference type="Proteomes" id="UP000257109">
    <property type="component" value="Unassembled WGS sequence"/>
</dbReference>
<dbReference type="OrthoDB" id="1418540at2759"/>
<sequence>MVIMFIDALPSPYYNRVVGNVAFSFEWWSYANLQLVPYVPPYQPRTNAWVVSSNPIQQDVRRPPRTYDPGTWCNYHSWAVGHTTEKCWSLKYKVHDLLDGD</sequence>